<dbReference type="SMART" id="SM00318">
    <property type="entry name" value="SNc"/>
    <property type="match status" value="1"/>
</dbReference>
<evidence type="ECO:0000259" key="5">
    <source>
        <dbReference type="PROSITE" id="PS50830"/>
    </source>
</evidence>
<dbReference type="PROSITE" id="PS50830">
    <property type="entry name" value="TNASE_3"/>
    <property type="match status" value="1"/>
</dbReference>
<keyword evidence="3" id="KW-0378">Hydrolase</keyword>
<sequence length="236" mass="25703">MGSCISSAPTGDADASTTLYKTVDDIPAEQFNKKAKLACRVVNVADGDTIRCRHVVDVGRGGGAQDEKGRLRDTTLSIRLYGVDTPETAKFGNAGQPYGEEAKAFVKERLQDQLVEVKLLRRDQYGRAIAAVTYQKPPAFLFFGGGAVDVSQELVDNGLAVIYRGGGAEYNGNKDTLESLEQRAKQRRVNIWSVPDDERVSPGQYKQQLRAQERAMEEQQRGLSAAVPQGAAVPQI</sequence>
<evidence type="ECO:0000256" key="2">
    <source>
        <dbReference type="ARBA" id="ARBA00022759"/>
    </source>
</evidence>
<dbReference type="InParanoid" id="A0A0G4FWH3"/>
<dbReference type="Pfam" id="PF00565">
    <property type="entry name" value="SNase"/>
    <property type="match status" value="1"/>
</dbReference>
<name>A0A0G4FWH3_VITBC</name>
<dbReference type="GO" id="GO:0004519">
    <property type="term" value="F:endonuclease activity"/>
    <property type="evidence" value="ECO:0007669"/>
    <property type="project" value="UniProtKB-KW"/>
</dbReference>
<keyword evidence="2" id="KW-0255">Endonuclease</keyword>
<proteinExistence type="predicted"/>
<keyword evidence="1" id="KW-0540">Nuclease</keyword>
<dbReference type="STRING" id="1169540.A0A0G4FWH3"/>
<dbReference type="PhylomeDB" id="A0A0G4FWH3"/>
<dbReference type="InterPro" id="IPR016071">
    <property type="entry name" value="Staphylococal_nuclease_OB-fold"/>
</dbReference>
<dbReference type="InterPro" id="IPR035437">
    <property type="entry name" value="SNase_OB-fold_sf"/>
</dbReference>
<dbReference type="SUPFAM" id="SSF50199">
    <property type="entry name" value="Staphylococcal nuclease"/>
    <property type="match status" value="1"/>
</dbReference>
<dbReference type="OrthoDB" id="332200at2759"/>
<dbReference type="VEuPathDB" id="CryptoDB:Vbra_16412"/>
<dbReference type="Gene3D" id="2.40.50.90">
    <property type="match status" value="1"/>
</dbReference>
<dbReference type="PANTHER" id="PTHR12302">
    <property type="entry name" value="EBNA2 BINDING PROTEIN P100"/>
    <property type="match status" value="1"/>
</dbReference>
<dbReference type="OMA" id="PWLANGD"/>
<evidence type="ECO:0000256" key="1">
    <source>
        <dbReference type="ARBA" id="ARBA00022722"/>
    </source>
</evidence>
<organism evidence="6 7">
    <name type="scientific">Vitrella brassicaformis (strain CCMP3155)</name>
    <dbReference type="NCBI Taxonomy" id="1169540"/>
    <lineage>
        <taxon>Eukaryota</taxon>
        <taxon>Sar</taxon>
        <taxon>Alveolata</taxon>
        <taxon>Colpodellida</taxon>
        <taxon>Vitrellaceae</taxon>
        <taxon>Vitrella</taxon>
    </lineage>
</organism>
<evidence type="ECO:0000313" key="6">
    <source>
        <dbReference type="EMBL" id="CEM19483.1"/>
    </source>
</evidence>
<dbReference type="PANTHER" id="PTHR12302:SF3">
    <property type="entry name" value="SERINE_THREONINE-PROTEIN KINASE 31"/>
    <property type="match status" value="1"/>
</dbReference>
<dbReference type="EMBL" id="CDMY01000513">
    <property type="protein sequence ID" value="CEM19483.1"/>
    <property type="molecule type" value="Genomic_DNA"/>
</dbReference>
<dbReference type="GO" id="GO:0016787">
    <property type="term" value="F:hydrolase activity"/>
    <property type="evidence" value="ECO:0007669"/>
    <property type="project" value="UniProtKB-KW"/>
</dbReference>
<evidence type="ECO:0000256" key="4">
    <source>
        <dbReference type="SAM" id="MobiDB-lite"/>
    </source>
</evidence>
<keyword evidence="7" id="KW-1185">Reference proteome</keyword>
<reference evidence="6 7" key="1">
    <citation type="submission" date="2014-11" db="EMBL/GenBank/DDBJ databases">
        <authorList>
            <person name="Zhu J."/>
            <person name="Qi W."/>
            <person name="Song R."/>
        </authorList>
    </citation>
    <scope>NUCLEOTIDE SEQUENCE [LARGE SCALE GENOMIC DNA]</scope>
</reference>
<feature type="domain" description="TNase-like" evidence="5">
    <location>
        <begin position="35"/>
        <end position="194"/>
    </location>
</feature>
<gene>
    <name evidence="6" type="ORF">Vbra_16412</name>
</gene>
<dbReference type="Proteomes" id="UP000041254">
    <property type="component" value="Unassembled WGS sequence"/>
</dbReference>
<feature type="region of interest" description="Disordered" evidence="4">
    <location>
        <begin position="216"/>
        <end position="236"/>
    </location>
</feature>
<dbReference type="GO" id="GO:0005737">
    <property type="term" value="C:cytoplasm"/>
    <property type="evidence" value="ECO:0007669"/>
    <property type="project" value="TreeGrafter"/>
</dbReference>
<protein>
    <recommendedName>
        <fullName evidence="5">TNase-like domain-containing protein</fullName>
    </recommendedName>
</protein>
<dbReference type="AlphaFoldDB" id="A0A0G4FWH3"/>
<accession>A0A0G4FWH3</accession>
<evidence type="ECO:0000256" key="3">
    <source>
        <dbReference type="ARBA" id="ARBA00022801"/>
    </source>
</evidence>
<evidence type="ECO:0000313" key="7">
    <source>
        <dbReference type="Proteomes" id="UP000041254"/>
    </source>
</evidence>